<comment type="activity regulation">
    <text evidence="3">Allosterically activated by N-acetylglucosamine 6-phosphate (GlcNAc6P).</text>
</comment>
<keyword evidence="3" id="KW-0021">Allosteric enzyme</keyword>
<protein>
    <recommendedName>
        <fullName evidence="3">Glucosamine-6-phosphate deaminase</fullName>
        <ecNumber evidence="3">3.5.99.6</ecNumber>
    </recommendedName>
    <alternativeName>
        <fullName evidence="3">GlcN6P deaminase</fullName>
        <shortName evidence="3">GNPDA</shortName>
    </alternativeName>
    <alternativeName>
        <fullName evidence="3">Glucosamine-6-phosphate isomerase</fullName>
    </alternativeName>
</protein>
<organism evidence="5 6">
    <name type="scientific">Parenemella sanctibonifatiensis</name>
    <dbReference type="NCBI Taxonomy" id="2016505"/>
    <lineage>
        <taxon>Bacteria</taxon>
        <taxon>Bacillati</taxon>
        <taxon>Actinomycetota</taxon>
        <taxon>Actinomycetes</taxon>
        <taxon>Propionibacteriales</taxon>
        <taxon>Propionibacteriaceae</taxon>
        <taxon>Parenemella</taxon>
    </lineage>
</organism>
<comment type="function">
    <text evidence="3">Catalyzes the reversible isomerization-deamination of glucosamine 6-phosphate (GlcN6P) to form fructose 6-phosphate (Fru6P) and ammonium ion.</text>
</comment>
<keyword evidence="1 3" id="KW-0378">Hydrolase</keyword>
<dbReference type="PROSITE" id="PS01161">
    <property type="entry name" value="GLC_GALNAC_ISOMERASE"/>
    <property type="match status" value="1"/>
</dbReference>
<evidence type="ECO:0000259" key="4">
    <source>
        <dbReference type="Pfam" id="PF01182"/>
    </source>
</evidence>
<feature type="active site" description="For ring-opening step" evidence="3">
    <location>
        <position position="136"/>
    </location>
</feature>
<dbReference type="RefSeq" id="WP_094450122.1">
    <property type="nucleotide sequence ID" value="NZ_NMVI01000012.1"/>
</dbReference>
<dbReference type="NCBIfam" id="NF001684">
    <property type="entry name" value="PRK00443.1-4"/>
    <property type="match status" value="1"/>
</dbReference>
<dbReference type="GO" id="GO:0006043">
    <property type="term" value="P:glucosamine catabolic process"/>
    <property type="evidence" value="ECO:0007669"/>
    <property type="project" value="TreeGrafter"/>
</dbReference>
<gene>
    <name evidence="3 5" type="primary">nagB</name>
    <name evidence="5" type="ORF">CGZ92_04105</name>
</gene>
<dbReference type="GO" id="GO:0042802">
    <property type="term" value="F:identical protein binding"/>
    <property type="evidence" value="ECO:0007669"/>
    <property type="project" value="TreeGrafter"/>
</dbReference>
<dbReference type="AlphaFoldDB" id="A0A255EG79"/>
<dbReference type="GO" id="GO:0004342">
    <property type="term" value="F:glucosamine-6-phosphate deaminase activity"/>
    <property type="evidence" value="ECO:0007669"/>
    <property type="project" value="UniProtKB-UniRule"/>
</dbReference>
<dbReference type="InterPro" id="IPR037171">
    <property type="entry name" value="NagB/RpiA_transferase-like"/>
</dbReference>
<comment type="catalytic activity">
    <reaction evidence="3">
        <text>alpha-D-glucosamine 6-phosphate + H2O = beta-D-fructose 6-phosphate + NH4(+)</text>
        <dbReference type="Rhea" id="RHEA:12172"/>
        <dbReference type="ChEBI" id="CHEBI:15377"/>
        <dbReference type="ChEBI" id="CHEBI:28938"/>
        <dbReference type="ChEBI" id="CHEBI:57634"/>
        <dbReference type="ChEBI" id="CHEBI:75989"/>
        <dbReference type="EC" id="3.5.99.6"/>
    </reaction>
</comment>
<feature type="site" description="Part of the allosteric site" evidence="3">
    <location>
        <position position="146"/>
    </location>
</feature>
<reference evidence="5 6" key="1">
    <citation type="submission" date="2017-07" db="EMBL/GenBank/DDBJ databases">
        <title>Draft whole genome sequences of clinical Proprionibacteriaceae strains.</title>
        <authorList>
            <person name="Bernier A.-M."/>
            <person name="Bernard K."/>
            <person name="Domingo M.-C."/>
        </authorList>
    </citation>
    <scope>NUCLEOTIDE SEQUENCE [LARGE SCALE GENOMIC DNA]</scope>
    <source>
        <strain evidence="5 6">NML 160184</strain>
    </source>
</reference>
<evidence type="ECO:0000256" key="2">
    <source>
        <dbReference type="ARBA" id="ARBA00023277"/>
    </source>
</evidence>
<dbReference type="EC" id="3.5.99.6" evidence="3"/>
<dbReference type="EMBL" id="NMVI01000012">
    <property type="protein sequence ID" value="OYN88432.1"/>
    <property type="molecule type" value="Genomic_DNA"/>
</dbReference>
<feature type="site" description="Part of the allosteric site" evidence="3">
    <location>
        <position position="155"/>
    </location>
</feature>
<comment type="caution">
    <text evidence="5">The sequence shown here is derived from an EMBL/GenBank/DDBJ whole genome shotgun (WGS) entry which is preliminary data.</text>
</comment>
<feature type="active site" description="For ring-opening step" evidence="3">
    <location>
        <position position="143"/>
    </location>
</feature>
<dbReference type="GO" id="GO:0019262">
    <property type="term" value="P:N-acetylneuraminate catabolic process"/>
    <property type="evidence" value="ECO:0007669"/>
    <property type="project" value="UniProtKB-UniRule"/>
</dbReference>
<dbReference type="Pfam" id="PF01182">
    <property type="entry name" value="Glucosamine_iso"/>
    <property type="match status" value="1"/>
</dbReference>
<dbReference type="Gene3D" id="3.40.50.1360">
    <property type="match status" value="1"/>
</dbReference>
<name>A0A255EG79_9ACTN</name>
<dbReference type="HAMAP" id="MF_01241">
    <property type="entry name" value="GlcN6P_deamin"/>
    <property type="match status" value="1"/>
</dbReference>
<dbReference type="GO" id="GO:0005975">
    <property type="term" value="P:carbohydrate metabolic process"/>
    <property type="evidence" value="ECO:0007669"/>
    <property type="project" value="InterPro"/>
</dbReference>
<dbReference type="InterPro" id="IPR004547">
    <property type="entry name" value="Glucosamine6P_isomerase"/>
</dbReference>
<dbReference type="Proteomes" id="UP000216533">
    <property type="component" value="Unassembled WGS sequence"/>
</dbReference>
<comment type="similarity">
    <text evidence="3">Belongs to the glucosamine/galactosamine-6-phosphate isomerase family. NagB subfamily.</text>
</comment>
<dbReference type="InterPro" id="IPR018321">
    <property type="entry name" value="Glucosamine6P_isomerase_CS"/>
</dbReference>
<dbReference type="GO" id="GO:0005737">
    <property type="term" value="C:cytoplasm"/>
    <property type="evidence" value="ECO:0007669"/>
    <property type="project" value="TreeGrafter"/>
</dbReference>
<keyword evidence="2 3" id="KW-0119">Carbohydrate metabolism</keyword>
<evidence type="ECO:0000313" key="6">
    <source>
        <dbReference type="Proteomes" id="UP000216533"/>
    </source>
</evidence>
<feature type="site" description="Part of the allosteric site" evidence="3">
    <location>
        <position position="153"/>
    </location>
</feature>
<comment type="pathway">
    <text evidence="3">Amino-sugar metabolism; N-acetylneuraminate degradation; D-fructose 6-phosphate from N-acetylneuraminate: step 5/5.</text>
</comment>
<dbReference type="SUPFAM" id="SSF100950">
    <property type="entry name" value="NagB/RpiA/CoA transferase-like"/>
    <property type="match status" value="1"/>
</dbReference>
<dbReference type="CDD" id="cd01399">
    <property type="entry name" value="GlcN6P_deaminase"/>
    <property type="match status" value="1"/>
</dbReference>
<feature type="domain" description="Glucosamine/galactosamine-6-phosphate isomerase" evidence="4">
    <location>
        <begin position="24"/>
        <end position="224"/>
    </location>
</feature>
<accession>A0A255EG79</accession>
<dbReference type="InterPro" id="IPR006148">
    <property type="entry name" value="Glc/Gal-6P_isomerase"/>
</dbReference>
<sequence length="261" mass="27598">MEVVICATADEVGRVAGAKVARECASLAAPVIGVATGSSPLGLYADLADRVAAGSLELSAAHAFALDEYVGLSYDHPESYHAVIHRTVTRPLGLDPDRVHVPDGLAEDVPAACAAYEQAIRDAGGVDVQILGLGSNGHIGFNEPSSSLRSRTRIKTLAPATREANQRFFDSLDEVPTHCLTQGLGTIMDARAVVLVAQGEGKADAVAATIEGAVSARWPGSILQLHPAAYLVIDEAAASKLELGDYYRYVYDHKPDWQRAR</sequence>
<comment type="caution">
    <text evidence="3">Lacks conserved residue(s) required for the propagation of feature annotation.</text>
</comment>
<feature type="active site" description="Proton acceptor; for ring-opening step" evidence="3">
    <location>
        <position position="138"/>
    </location>
</feature>
<dbReference type="GO" id="GO:0006046">
    <property type="term" value="P:N-acetylglucosamine catabolic process"/>
    <property type="evidence" value="ECO:0007669"/>
    <property type="project" value="UniProtKB-UniRule"/>
</dbReference>
<proteinExistence type="inferred from homology"/>
<evidence type="ECO:0000256" key="1">
    <source>
        <dbReference type="ARBA" id="ARBA00022801"/>
    </source>
</evidence>
<evidence type="ECO:0000313" key="5">
    <source>
        <dbReference type="EMBL" id="OYN88432.1"/>
    </source>
</evidence>
<feature type="active site" description="Proton acceptor; for enolization step" evidence="3">
    <location>
        <position position="67"/>
    </location>
</feature>
<dbReference type="NCBIfam" id="TIGR00502">
    <property type="entry name" value="nagB"/>
    <property type="match status" value="1"/>
</dbReference>
<dbReference type="PANTHER" id="PTHR11280:SF5">
    <property type="entry name" value="GLUCOSAMINE-6-PHOSPHATE ISOMERASE"/>
    <property type="match status" value="1"/>
</dbReference>
<feature type="site" description="Part of the allosteric site" evidence="3">
    <location>
        <position position="156"/>
    </location>
</feature>
<evidence type="ECO:0000256" key="3">
    <source>
        <dbReference type="HAMAP-Rule" id="MF_01241"/>
    </source>
</evidence>
<dbReference type="PANTHER" id="PTHR11280">
    <property type="entry name" value="GLUCOSAMINE-6-PHOSPHATE ISOMERASE"/>
    <property type="match status" value="1"/>
</dbReference>
<dbReference type="UniPathway" id="UPA00629">
    <property type="reaction ID" value="UER00684"/>
</dbReference>